<dbReference type="InterPro" id="IPR006439">
    <property type="entry name" value="HAD-SF_hydro_IA"/>
</dbReference>
<dbReference type="Pfam" id="PF00702">
    <property type="entry name" value="Hydrolase"/>
    <property type="match status" value="1"/>
</dbReference>
<dbReference type="SUPFAM" id="SSF56784">
    <property type="entry name" value="HAD-like"/>
    <property type="match status" value="1"/>
</dbReference>
<dbReference type="InterPro" id="IPR051806">
    <property type="entry name" value="HAD-like_SPP"/>
</dbReference>
<dbReference type="SFLD" id="SFLDG01129">
    <property type="entry name" value="C1.5:_HAD__Beta-PGM__Phosphata"/>
    <property type="match status" value="1"/>
</dbReference>
<dbReference type="PANTHER" id="PTHR43481:SF4">
    <property type="entry name" value="GLYCEROL-1-PHOSPHATE PHOSPHOHYDROLASE 1-RELATED"/>
    <property type="match status" value="1"/>
</dbReference>
<dbReference type="InterPro" id="IPR036412">
    <property type="entry name" value="HAD-like_sf"/>
</dbReference>
<reference evidence="2" key="1">
    <citation type="journal article" date="2019" name="Int. J. Syst. Evol. Microbiol.">
        <title>The Global Catalogue of Microorganisms (GCM) 10K type strain sequencing project: providing services to taxonomists for standard genome sequencing and annotation.</title>
        <authorList>
            <consortium name="The Broad Institute Genomics Platform"/>
            <consortium name="The Broad Institute Genome Sequencing Center for Infectious Disease"/>
            <person name="Wu L."/>
            <person name="Ma J."/>
        </authorList>
    </citation>
    <scope>NUCLEOTIDE SEQUENCE [LARGE SCALE GENOMIC DNA]</scope>
    <source>
        <strain evidence="2">JCM 3369</strain>
    </source>
</reference>
<gene>
    <name evidence="1" type="ORF">ACFQKB_44180</name>
</gene>
<dbReference type="PANTHER" id="PTHR43481">
    <property type="entry name" value="FRUCTOSE-1-PHOSPHATE PHOSPHATASE"/>
    <property type="match status" value="1"/>
</dbReference>
<dbReference type="Gene3D" id="1.10.150.240">
    <property type="entry name" value="Putative phosphatase, domain 2"/>
    <property type="match status" value="1"/>
</dbReference>
<dbReference type="SFLD" id="SFLDG01135">
    <property type="entry name" value="C1.5.6:_HAD__Beta-PGM__Phospha"/>
    <property type="match status" value="1"/>
</dbReference>
<dbReference type="GO" id="GO:0016787">
    <property type="term" value="F:hydrolase activity"/>
    <property type="evidence" value="ECO:0007669"/>
    <property type="project" value="UniProtKB-KW"/>
</dbReference>
<evidence type="ECO:0000313" key="1">
    <source>
        <dbReference type="EMBL" id="MFC6886827.1"/>
    </source>
</evidence>
<evidence type="ECO:0000313" key="2">
    <source>
        <dbReference type="Proteomes" id="UP001596380"/>
    </source>
</evidence>
<dbReference type="EMBL" id="JBHSXS010000060">
    <property type="protein sequence ID" value="MFC6886827.1"/>
    <property type="molecule type" value="Genomic_DNA"/>
</dbReference>
<dbReference type="NCBIfam" id="TIGR01509">
    <property type="entry name" value="HAD-SF-IA-v3"/>
    <property type="match status" value="1"/>
</dbReference>
<protein>
    <submittedName>
        <fullName evidence="1">HAD family hydrolase</fullName>
    </submittedName>
</protein>
<dbReference type="Proteomes" id="UP001596380">
    <property type="component" value="Unassembled WGS sequence"/>
</dbReference>
<dbReference type="RefSeq" id="WP_378043868.1">
    <property type="nucleotide sequence ID" value="NZ_JBHSXE010000001.1"/>
</dbReference>
<organism evidence="1 2">
    <name type="scientific">Actinomadura yumaensis</name>
    <dbReference type="NCBI Taxonomy" id="111807"/>
    <lineage>
        <taxon>Bacteria</taxon>
        <taxon>Bacillati</taxon>
        <taxon>Actinomycetota</taxon>
        <taxon>Actinomycetes</taxon>
        <taxon>Streptosporangiales</taxon>
        <taxon>Thermomonosporaceae</taxon>
        <taxon>Actinomadura</taxon>
    </lineage>
</organism>
<dbReference type="Gene3D" id="3.40.50.1000">
    <property type="entry name" value="HAD superfamily/HAD-like"/>
    <property type="match status" value="1"/>
</dbReference>
<dbReference type="SFLD" id="SFLDS00003">
    <property type="entry name" value="Haloacid_Dehalogenase"/>
    <property type="match status" value="1"/>
</dbReference>
<name>A0ABW2CZF0_9ACTN</name>
<accession>A0ABW2CZF0</accession>
<keyword evidence="2" id="KW-1185">Reference proteome</keyword>
<comment type="caution">
    <text evidence="1">The sequence shown here is derived from an EMBL/GenBank/DDBJ whole genome shotgun (WGS) entry which is preliminary data.</text>
</comment>
<dbReference type="InterPro" id="IPR023214">
    <property type="entry name" value="HAD_sf"/>
</dbReference>
<dbReference type="InterPro" id="IPR023198">
    <property type="entry name" value="PGP-like_dom2"/>
</dbReference>
<keyword evidence="1" id="KW-0378">Hydrolase</keyword>
<dbReference type="PRINTS" id="PR00413">
    <property type="entry name" value="HADHALOGNASE"/>
</dbReference>
<proteinExistence type="predicted"/>
<sequence length="237" mass="24040">MALTPGDGPGRGPDGEELPLRAAVFDLDGTLIDTEPRNRVMWARLFAAHGVPWDEELIASFAGRRGAEVLAELLHLFPGGTVEELFEQVLSYGTDPGLPPDAPVPGAVELVRSLHEAGVPLAVVTSGLRPYAEGLLGGLGVRSLLDVVVTAGDVAVGKPHPEGYLAAAGALGVPPAEAVAFEDAPAGVAAVKAAGMTCVAVATTLPAGALSAADRVVADLKEVNVVPGPALRVFGGR</sequence>